<accession>A0A066ZSW4</accession>
<comment type="pathway">
    <text evidence="2">Cofactor biosynthesis; thiamine diphosphate biosynthesis; thiamine diphosphate from thiamine phosphate: step 1/1.</text>
</comment>
<dbReference type="InterPro" id="IPR036921">
    <property type="entry name" value="PurM-like_N_sf"/>
</dbReference>
<dbReference type="Gene3D" id="3.90.650.10">
    <property type="entry name" value="PurM-like C-terminal domain"/>
    <property type="match status" value="1"/>
</dbReference>
<evidence type="ECO:0000313" key="5">
    <source>
        <dbReference type="EMBL" id="KDN95369.1"/>
    </source>
</evidence>
<keyword evidence="2" id="KW-0418">Kinase</keyword>
<feature type="domain" description="PurM-like N-terminal" evidence="3">
    <location>
        <begin position="28"/>
        <end position="141"/>
    </location>
</feature>
<dbReference type="HAMAP" id="MF_02128">
    <property type="entry name" value="TMP_kinase"/>
    <property type="match status" value="1"/>
</dbReference>
<feature type="binding site" evidence="2">
    <location>
        <position position="30"/>
    </location>
    <ligand>
        <name>Mg(2+)</name>
        <dbReference type="ChEBI" id="CHEBI:18420"/>
        <label>4</label>
    </ligand>
</feature>
<comment type="similarity">
    <text evidence="2">Belongs to the thiamine-monophosphate kinase family.</text>
</comment>
<keyword evidence="2" id="KW-0067">ATP-binding</keyword>
<proteinExistence type="inferred from homology"/>
<dbReference type="AlphaFoldDB" id="A0A066ZSW4"/>
<dbReference type="STRING" id="28885.EI16_03460"/>
<dbReference type="NCBIfam" id="TIGR01379">
    <property type="entry name" value="thiL"/>
    <property type="match status" value="1"/>
</dbReference>
<dbReference type="RefSeq" id="WP_029909407.1">
    <property type="nucleotide sequence ID" value="NZ_AP020335.1"/>
</dbReference>
<comment type="miscellaneous">
    <text evidence="2">Reaction mechanism of ThiL seems to utilize a direct, inline transfer of the gamma-phosphate of ATP to TMP rather than a phosphorylated enzyme intermediate.</text>
</comment>
<feature type="binding site" evidence="2">
    <location>
        <position position="264"/>
    </location>
    <ligand>
        <name>substrate</name>
    </ligand>
</feature>
<protein>
    <recommendedName>
        <fullName evidence="2">Thiamine-monophosphate kinase</fullName>
        <shortName evidence="2">TMP kinase</shortName>
        <shortName evidence="2">Thiamine-phosphate kinase</shortName>
        <ecNumber evidence="2">2.7.4.16</ecNumber>
    </recommendedName>
</protein>
<dbReference type="InterPro" id="IPR016188">
    <property type="entry name" value="PurM-like_N"/>
</dbReference>
<feature type="binding site" evidence="2">
    <location>
        <position position="149"/>
    </location>
    <ligand>
        <name>ATP</name>
        <dbReference type="ChEBI" id="CHEBI:30616"/>
    </ligand>
</feature>
<feature type="binding site" evidence="2">
    <location>
        <position position="75"/>
    </location>
    <ligand>
        <name>Mg(2+)</name>
        <dbReference type="ChEBI" id="CHEBI:18420"/>
        <label>2</label>
    </ligand>
</feature>
<keyword evidence="2" id="KW-0547">Nucleotide-binding</keyword>
<evidence type="ECO:0000256" key="1">
    <source>
        <dbReference type="ARBA" id="ARBA00022977"/>
    </source>
</evidence>
<dbReference type="EMBL" id="JMIU01000001">
    <property type="protein sequence ID" value="KDN95369.1"/>
    <property type="molecule type" value="Genomic_DNA"/>
</dbReference>
<feature type="binding site" evidence="2">
    <location>
        <position position="54"/>
    </location>
    <ligand>
        <name>substrate</name>
    </ligand>
</feature>
<dbReference type="Gene3D" id="3.30.1330.10">
    <property type="entry name" value="PurM-like, N-terminal domain"/>
    <property type="match status" value="1"/>
</dbReference>
<dbReference type="InterPro" id="IPR036676">
    <property type="entry name" value="PurM-like_C_sf"/>
</dbReference>
<feature type="binding site" evidence="2">
    <location>
        <position position="324"/>
    </location>
    <ligand>
        <name>substrate</name>
    </ligand>
</feature>
<dbReference type="UniPathway" id="UPA00060">
    <property type="reaction ID" value="UER00142"/>
</dbReference>
<dbReference type="Pfam" id="PF02769">
    <property type="entry name" value="AIRS_C"/>
    <property type="match status" value="1"/>
</dbReference>
<reference evidence="5 6" key="1">
    <citation type="submission" date="2014-04" db="EMBL/GenBank/DDBJ databases">
        <title>Draft genome sequence of Hydrogenovibrio marinus MH-110, a model organism for aerobic H2 metabolism.</title>
        <authorList>
            <person name="Cha H.J."/>
            <person name="Jo B.H."/>
            <person name="Hwang B.H."/>
        </authorList>
    </citation>
    <scope>NUCLEOTIDE SEQUENCE [LARGE SCALE GENOMIC DNA]</scope>
    <source>
        <strain evidence="5 6">MH-110</strain>
    </source>
</reference>
<feature type="domain" description="PurM-like C-terminal" evidence="4">
    <location>
        <begin position="153"/>
        <end position="310"/>
    </location>
</feature>
<dbReference type="PIRSF" id="PIRSF005303">
    <property type="entry name" value="Thiam_monoph_kin"/>
    <property type="match status" value="1"/>
</dbReference>
<evidence type="ECO:0000313" key="6">
    <source>
        <dbReference type="Proteomes" id="UP000027341"/>
    </source>
</evidence>
<dbReference type="GO" id="GO:0005524">
    <property type="term" value="F:ATP binding"/>
    <property type="evidence" value="ECO:0007669"/>
    <property type="project" value="UniProtKB-UniRule"/>
</dbReference>
<name>A0A066ZSW4_HYDMR</name>
<feature type="binding site" evidence="2">
    <location>
        <position position="124"/>
    </location>
    <ligand>
        <name>Mg(2+)</name>
        <dbReference type="ChEBI" id="CHEBI:18420"/>
        <label>1</label>
    </ligand>
</feature>
<dbReference type="EC" id="2.7.4.16" evidence="2"/>
<evidence type="ECO:0000259" key="3">
    <source>
        <dbReference type="Pfam" id="PF00586"/>
    </source>
</evidence>
<comment type="caution">
    <text evidence="5">The sequence shown here is derived from an EMBL/GenBank/DDBJ whole genome shotgun (WGS) entry which is preliminary data.</text>
</comment>
<dbReference type="GO" id="GO:0000287">
    <property type="term" value="F:magnesium ion binding"/>
    <property type="evidence" value="ECO:0007669"/>
    <property type="project" value="UniProtKB-UniRule"/>
</dbReference>
<dbReference type="GO" id="GO:0009229">
    <property type="term" value="P:thiamine diphosphate biosynthetic process"/>
    <property type="evidence" value="ECO:0007669"/>
    <property type="project" value="UniProtKB-UniRule"/>
</dbReference>
<dbReference type="SUPFAM" id="SSF55326">
    <property type="entry name" value="PurM N-terminal domain-like"/>
    <property type="match status" value="1"/>
</dbReference>
<evidence type="ECO:0000256" key="2">
    <source>
        <dbReference type="HAMAP-Rule" id="MF_02128"/>
    </source>
</evidence>
<keyword evidence="1 2" id="KW-0784">Thiamine biosynthesis</keyword>
<dbReference type="SUPFAM" id="SSF56042">
    <property type="entry name" value="PurM C-terminal domain-like"/>
    <property type="match status" value="1"/>
</dbReference>
<dbReference type="InterPro" id="IPR006283">
    <property type="entry name" value="ThiL-like"/>
</dbReference>
<dbReference type="GO" id="GO:0009228">
    <property type="term" value="P:thiamine biosynthetic process"/>
    <property type="evidence" value="ECO:0007669"/>
    <property type="project" value="UniProtKB-KW"/>
</dbReference>
<feature type="binding site" evidence="2">
    <location>
        <position position="213"/>
    </location>
    <ligand>
        <name>Mg(2+)</name>
        <dbReference type="ChEBI" id="CHEBI:18420"/>
        <label>3</label>
    </ligand>
</feature>
<keyword evidence="2" id="KW-0460">Magnesium</keyword>
<dbReference type="CDD" id="cd02194">
    <property type="entry name" value="ThiL"/>
    <property type="match status" value="1"/>
</dbReference>
<dbReference type="Pfam" id="PF00586">
    <property type="entry name" value="AIRS"/>
    <property type="match status" value="1"/>
</dbReference>
<dbReference type="PANTHER" id="PTHR30270">
    <property type="entry name" value="THIAMINE-MONOPHOSPHATE KINASE"/>
    <property type="match status" value="1"/>
</dbReference>
<gene>
    <name evidence="2" type="primary">thiL</name>
    <name evidence="5" type="ORF">EI16_03460</name>
</gene>
<keyword evidence="2" id="KW-0479">Metal-binding</keyword>
<dbReference type="InterPro" id="IPR010918">
    <property type="entry name" value="PurM-like_C_dom"/>
</dbReference>
<dbReference type="PANTHER" id="PTHR30270:SF0">
    <property type="entry name" value="THIAMINE-MONOPHOSPHATE KINASE"/>
    <property type="match status" value="1"/>
</dbReference>
<feature type="binding site" evidence="2">
    <location>
        <begin position="123"/>
        <end position="124"/>
    </location>
    <ligand>
        <name>ATP</name>
        <dbReference type="ChEBI" id="CHEBI:30616"/>
    </ligand>
</feature>
<comment type="caution">
    <text evidence="2">Lacks conserved residue(s) required for the propagation of feature annotation.</text>
</comment>
<feature type="binding site" evidence="2">
    <location>
        <position position="75"/>
    </location>
    <ligand>
        <name>Mg(2+)</name>
        <dbReference type="ChEBI" id="CHEBI:18420"/>
        <label>4</label>
    </ligand>
</feature>
<comment type="function">
    <text evidence="2">Catalyzes the ATP-dependent phosphorylation of thiamine-monophosphate (TMP) to form thiamine-pyrophosphate (TPP), the active form of vitamin B1.</text>
</comment>
<feature type="binding site" evidence="2">
    <location>
        <position position="216"/>
    </location>
    <ligand>
        <name>Mg(2+)</name>
        <dbReference type="ChEBI" id="CHEBI:18420"/>
        <label>5</label>
    </ligand>
</feature>
<comment type="catalytic activity">
    <reaction evidence="2">
        <text>thiamine phosphate + ATP = thiamine diphosphate + ADP</text>
        <dbReference type="Rhea" id="RHEA:15913"/>
        <dbReference type="ChEBI" id="CHEBI:30616"/>
        <dbReference type="ChEBI" id="CHEBI:37575"/>
        <dbReference type="ChEBI" id="CHEBI:58937"/>
        <dbReference type="ChEBI" id="CHEBI:456216"/>
        <dbReference type="EC" id="2.7.4.16"/>
    </reaction>
</comment>
<feature type="binding site" evidence="2">
    <location>
        <position position="30"/>
    </location>
    <ligand>
        <name>Mg(2+)</name>
        <dbReference type="ChEBI" id="CHEBI:18420"/>
        <label>3</label>
    </ligand>
</feature>
<keyword evidence="6" id="KW-1185">Reference proteome</keyword>
<feature type="binding site" evidence="2">
    <location>
        <position position="215"/>
    </location>
    <ligand>
        <name>ATP</name>
        <dbReference type="ChEBI" id="CHEBI:30616"/>
    </ligand>
</feature>
<feature type="binding site" evidence="2">
    <location>
        <position position="47"/>
    </location>
    <ligand>
        <name>Mg(2+)</name>
        <dbReference type="ChEBI" id="CHEBI:18420"/>
        <label>1</label>
    </ligand>
</feature>
<feature type="binding site" evidence="2">
    <location>
        <position position="47"/>
    </location>
    <ligand>
        <name>Mg(2+)</name>
        <dbReference type="ChEBI" id="CHEBI:18420"/>
        <label>2</label>
    </ligand>
</feature>
<feature type="binding site" evidence="2">
    <location>
        <position position="46"/>
    </location>
    <ligand>
        <name>Mg(2+)</name>
        <dbReference type="ChEBI" id="CHEBI:18420"/>
        <label>1</label>
    </ligand>
</feature>
<sequence>MSEFSIIDEFFKPLGLIGHSHSTDIGIGDDGAVISCPEGKKLVVVTDTLVEGVHFPLETSGYDIAWKALAVNLSDLAAMGAVPAFYTLCLSLPPRCADKSFLMDFAAGLKGLATKYGVPLVGGDTTKSDRLTLTVSAHGWVDSAKVLRRDAAKVGDKIYVSGNIGDGALALQALLKKYDAALVSSTVFDKFYRPEPRVKLGLMLGDIANAAIDISDGFIADLEHILLASNVSAEVDYAAMPFSDSMKQYLQEIDNPWLPLTGGDDYELCFTLPVSQITAFESAINKEDLGVPVRSIGTIVPREESGVIWKNAPELVESISAKGYEHF</sequence>
<keyword evidence="2" id="KW-0808">Transferase</keyword>
<evidence type="ECO:0000259" key="4">
    <source>
        <dbReference type="Pfam" id="PF02769"/>
    </source>
</evidence>
<organism evidence="5 6">
    <name type="scientific">Hydrogenovibrio marinus</name>
    <dbReference type="NCBI Taxonomy" id="28885"/>
    <lineage>
        <taxon>Bacteria</taxon>
        <taxon>Pseudomonadati</taxon>
        <taxon>Pseudomonadota</taxon>
        <taxon>Gammaproteobacteria</taxon>
        <taxon>Thiotrichales</taxon>
        <taxon>Piscirickettsiaceae</taxon>
        <taxon>Hydrogenovibrio</taxon>
    </lineage>
</organism>
<dbReference type="GO" id="GO:0009030">
    <property type="term" value="F:thiamine-phosphate kinase activity"/>
    <property type="evidence" value="ECO:0007669"/>
    <property type="project" value="UniProtKB-UniRule"/>
</dbReference>
<dbReference type="Proteomes" id="UP000027341">
    <property type="component" value="Unassembled WGS sequence"/>
</dbReference>
<feature type="binding site" evidence="2">
    <location>
        <position position="75"/>
    </location>
    <ligand>
        <name>Mg(2+)</name>
        <dbReference type="ChEBI" id="CHEBI:18420"/>
        <label>3</label>
    </ligand>
</feature>